<dbReference type="EMBL" id="LT855380">
    <property type="protein sequence ID" value="SMS12011.1"/>
    <property type="molecule type" value="Genomic_DNA"/>
</dbReference>
<sequence length="619" mass="69327">MNAVQKPLGIRAVMLRSILMLLPVISFLISVWSWLRYGVDVPFYDDWRQYNANEMGLLDLGYLFTPHNDTLYTFGLLLDSLAFRFLDGNSVAYQLLSLVLVLGGLLLLQWKLLKRYCVDKSCLAVSFSFTLLMLQPDTYWGWQNMAYHQAIPLVCVLAILMLATNKVQYGIITSVSIACLGFISGLSYISGAFSALALCLVSVLYGVFSKSENRRNVLNAGIALLAPAIITTAAQLWVIIEVQHGTHRADAPMAYPWESDFWLFMLGKVARSLMLPIEHPTFSITVTSIAVATILIVALKGLTTVISKRDPKLTEPLYIFLSLCAVVFIYLLLISAGRTNLRPDTINSPLEIFTYGFYRFHFFWITLIWPWLAYITFNWIQHKARPTSCNVATTAILCLVWLVACFYTPIIRNNAFFKATMIARINGLNCISENIQKTGPVKCLDIDPEDISDGIRNGRTQNASFARTLYVMPIPLGTNLPKPDYRLSENLDTLNIANAQKLSNGVPLTLRTSLDPNLTFSTTNDISKCQTLHVSARLTSPNDSIAQLFYLLPDDAGFSELHSTTARLTGSEDPQQVNFIANSPTGFKKELRFDPVTEAQDLKISELEVRCRSRLVTSQ</sequence>
<accession>A0A1Y6JS95</accession>
<reference evidence="2 3" key="1">
    <citation type="submission" date="2017-05" db="EMBL/GenBank/DDBJ databases">
        <authorList>
            <person name="Song R."/>
            <person name="Chenine A.L."/>
            <person name="Ruprecht R.M."/>
        </authorList>
    </citation>
    <scope>NUCLEOTIDE SEQUENCE [LARGE SCALE GENOMIC DNA]</scope>
    <source>
        <strain evidence="2 3">CFBP 1590</strain>
    </source>
</reference>
<feature type="transmembrane region" description="Helical" evidence="1">
    <location>
        <begin position="317"/>
        <end position="337"/>
    </location>
</feature>
<feature type="transmembrane region" description="Helical" evidence="1">
    <location>
        <begin position="175"/>
        <end position="208"/>
    </location>
</feature>
<evidence type="ECO:0000313" key="3">
    <source>
        <dbReference type="Proteomes" id="UP000196842"/>
    </source>
</evidence>
<feature type="transmembrane region" description="Helical" evidence="1">
    <location>
        <begin position="389"/>
        <end position="410"/>
    </location>
</feature>
<evidence type="ECO:0000256" key="1">
    <source>
        <dbReference type="SAM" id="Phobius"/>
    </source>
</evidence>
<feature type="transmembrane region" description="Helical" evidence="1">
    <location>
        <begin position="12"/>
        <end position="35"/>
    </location>
</feature>
<keyword evidence="1" id="KW-0812">Transmembrane</keyword>
<dbReference type="Proteomes" id="UP000196842">
    <property type="component" value="Chromosome I"/>
</dbReference>
<gene>
    <name evidence="2" type="ORF">CFBP1590__4425</name>
</gene>
<name>A0A1Y6JS95_PSEVI</name>
<feature type="transmembrane region" description="Helical" evidence="1">
    <location>
        <begin position="220"/>
        <end position="240"/>
    </location>
</feature>
<keyword evidence="1" id="KW-0472">Membrane</keyword>
<proteinExistence type="predicted"/>
<protein>
    <submittedName>
        <fullName evidence="2">Hypothetical membrane protein</fullName>
    </submittedName>
</protein>
<feature type="transmembrane region" description="Helical" evidence="1">
    <location>
        <begin position="283"/>
        <end position="305"/>
    </location>
</feature>
<dbReference type="KEGG" id="pvd:CFBP1590__4425"/>
<feature type="transmembrane region" description="Helical" evidence="1">
    <location>
        <begin position="91"/>
        <end position="110"/>
    </location>
</feature>
<evidence type="ECO:0000313" key="2">
    <source>
        <dbReference type="EMBL" id="SMS12011.1"/>
    </source>
</evidence>
<keyword evidence="1" id="KW-1133">Transmembrane helix</keyword>
<organism evidence="2 3">
    <name type="scientific">Pseudomonas viridiflava</name>
    <name type="common">Phytomonas viridiflava</name>
    <dbReference type="NCBI Taxonomy" id="33069"/>
    <lineage>
        <taxon>Bacteria</taxon>
        <taxon>Pseudomonadati</taxon>
        <taxon>Pseudomonadota</taxon>
        <taxon>Gammaproteobacteria</taxon>
        <taxon>Pseudomonadales</taxon>
        <taxon>Pseudomonadaceae</taxon>
        <taxon>Pseudomonas</taxon>
    </lineage>
</organism>
<feature type="transmembrane region" description="Helical" evidence="1">
    <location>
        <begin position="146"/>
        <end position="163"/>
    </location>
</feature>
<feature type="transmembrane region" description="Helical" evidence="1">
    <location>
        <begin position="357"/>
        <end position="377"/>
    </location>
</feature>
<dbReference type="AlphaFoldDB" id="A0A1Y6JS95"/>